<evidence type="ECO:0000313" key="2">
    <source>
        <dbReference type="Proteomes" id="UP001064048"/>
    </source>
</evidence>
<name>A0ACC0JXG3_CHOFU</name>
<reference evidence="1 2" key="1">
    <citation type="journal article" date="2022" name="Genome Biol. Evol.">
        <title>The Spruce Budworm Genome: Reconstructing the Evolutionary History of Antifreeze Proteins.</title>
        <authorList>
            <person name="Beliveau C."/>
            <person name="Gagne P."/>
            <person name="Picq S."/>
            <person name="Vernygora O."/>
            <person name="Keeling C.I."/>
            <person name="Pinkney K."/>
            <person name="Doucet D."/>
            <person name="Wen F."/>
            <person name="Johnston J.S."/>
            <person name="Maaroufi H."/>
            <person name="Boyle B."/>
            <person name="Laroche J."/>
            <person name="Dewar K."/>
            <person name="Juretic N."/>
            <person name="Blackburn G."/>
            <person name="Nisole A."/>
            <person name="Brunet B."/>
            <person name="Brandao M."/>
            <person name="Lumley L."/>
            <person name="Duan J."/>
            <person name="Quan G."/>
            <person name="Lucarotti C.J."/>
            <person name="Roe A.D."/>
            <person name="Sperling F.A.H."/>
            <person name="Levesque R.C."/>
            <person name="Cusson M."/>
        </authorList>
    </citation>
    <scope>NUCLEOTIDE SEQUENCE [LARGE SCALE GENOMIC DNA]</scope>
    <source>
        <strain evidence="1">Glfc:IPQL:Cfum</strain>
    </source>
</reference>
<proteinExistence type="predicted"/>
<gene>
    <name evidence="1" type="ORF">MSG28_007503</name>
</gene>
<sequence length="112" mass="11978">MISTNQLLLNKLVVLAFVAVSLAAEDAPKPDVEVLTENAFVREDGYNFAYKLSDGISRQEEGELITVGDHKGIGVKGSYSYVAPDGQEYTVTYTADDKGFNPVVHAAPAAGQ</sequence>
<dbReference type="EMBL" id="CM046112">
    <property type="protein sequence ID" value="KAI8428857.1"/>
    <property type="molecule type" value="Genomic_DNA"/>
</dbReference>
<accession>A0ACC0JXG3</accession>
<dbReference type="Proteomes" id="UP001064048">
    <property type="component" value="Chromosome 12"/>
</dbReference>
<keyword evidence="2" id="KW-1185">Reference proteome</keyword>
<comment type="caution">
    <text evidence="1">The sequence shown here is derived from an EMBL/GenBank/DDBJ whole genome shotgun (WGS) entry which is preliminary data.</text>
</comment>
<evidence type="ECO:0000313" key="1">
    <source>
        <dbReference type="EMBL" id="KAI8428857.1"/>
    </source>
</evidence>
<organism evidence="1 2">
    <name type="scientific">Choristoneura fumiferana</name>
    <name type="common">Spruce budworm moth</name>
    <name type="synonym">Archips fumiferana</name>
    <dbReference type="NCBI Taxonomy" id="7141"/>
    <lineage>
        <taxon>Eukaryota</taxon>
        <taxon>Metazoa</taxon>
        <taxon>Ecdysozoa</taxon>
        <taxon>Arthropoda</taxon>
        <taxon>Hexapoda</taxon>
        <taxon>Insecta</taxon>
        <taxon>Pterygota</taxon>
        <taxon>Neoptera</taxon>
        <taxon>Endopterygota</taxon>
        <taxon>Lepidoptera</taxon>
        <taxon>Glossata</taxon>
        <taxon>Ditrysia</taxon>
        <taxon>Tortricoidea</taxon>
        <taxon>Tortricidae</taxon>
        <taxon>Tortricinae</taxon>
        <taxon>Choristoneura</taxon>
    </lineage>
</organism>
<protein>
    <submittedName>
        <fullName evidence="1">Uncharacterized protein</fullName>
    </submittedName>
</protein>